<comment type="caution">
    <text evidence="1">The sequence shown here is derived from an EMBL/GenBank/DDBJ whole genome shotgun (WGS) entry which is preliminary data.</text>
</comment>
<evidence type="ECO:0000313" key="2">
    <source>
        <dbReference type="Proteomes" id="UP001295423"/>
    </source>
</evidence>
<dbReference type="SMART" id="SM00368">
    <property type="entry name" value="LRR_RI"/>
    <property type="match status" value="2"/>
</dbReference>
<dbReference type="PANTHER" id="PTHR24114:SF2">
    <property type="entry name" value="F-BOX DOMAIN-CONTAINING PROTEIN-RELATED"/>
    <property type="match status" value="1"/>
</dbReference>
<accession>A0AAD2G9D3</accession>
<dbReference type="SUPFAM" id="SSF52047">
    <property type="entry name" value="RNI-like"/>
    <property type="match status" value="1"/>
</dbReference>
<name>A0AAD2G9D3_9STRA</name>
<dbReference type="AlphaFoldDB" id="A0AAD2G9D3"/>
<evidence type="ECO:0000313" key="1">
    <source>
        <dbReference type="EMBL" id="CAJ1966141.1"/>
    </source>
</evidence>
<dbReference type="InterPro" id="IPR052394">
    <property type="entry name" value="LRR-containing"/>
</dbReference>
<proteinExistence type="predicted"/>
<sequence>MRLFLHGQSPTSTLLAQLNDTRQSRITSLYLSSWSLVSPKAENSLLLAFSEFFREHQGMTEVILRNCSGDNLMELVILILDSSPQALTIRYDQQQHLPYSVAQAFVHGCQSRIQRLNLQGITLDTDLLEAFEFSLPEKFRNLATLSIKSNLLLRDADQGVSILGQGNDSESYFAVEDAANRLSSLLLELPNLECLELENCHLNDEQLAMLTDAALSSCDMRILNLSGNQCQEATMSILSKHLSRPEATMETLDLTWQRLPNEAASTPLPRPTMISVPKFRTTQPMNGIALLAIALRTNSSLRNLILSENKIREGDIEMLTEALVVNNTLESLEMKDCRLRSNSLRCLANSLPKLRLKTLQIDGCQKLSPRHEEKALRSLFLVPLAKNQHMEDLGMNYRSQSIDWLLDWNRSGRPEVDQSLIPSSLGPTIAGMQGHLFQMITS</sequence>
<dbReference type="Proteomes" id="UP001295423">
    <property type="component" value="Unassembled WGS sequence"/>
</dbReference>
<protein>
    <submittedName>
        <fullName evidence="1">Uncharacterized protein</fullName>
    </submittedName>
</protein>
<gene>
    <name evidence="1" type="ORF">CYCCA115_LOCUS21724</name>
</gene>
<dbReference type="InterPro" id="IPR032675">
    <property type="entry name" value="LRR_dom_sf"/>
</dbReference>
<reference evidence="1" key="1">
    <citation type="submission" date="2023-08" db="EMBL/GenBank/DDBJ databases">
        <authorList>
            <person name="Audoor S."/>
            <person name="Bilcke G."/>
        </authorList>
    </citation>
    <scope>NUCLEOTIDE SEQUENCE</scope>
</reference>
<dbReference type="EMBL" id="CAKOGP040002258">
    <property type="protein sequence ID" value="CAJ1966141.1"/>
    <property type="molecule type" value="Genomic_DNA"/>
</dbReference>
<organism evidence="1 2">
    <name type="scientific">Cylindrotheca closterium</name>
    <dbReference type="NCBI Taxonomy" id="2856"/>
    <lineage>
        <taxon>Eukaryota</taxon>
        <taxon>Sar</taxon>
        <taxon>Stramenopiles</taxon>
        <taxon>Ochrophyta</taxon>
        <taxon>Bacillariophyta</taxon>
        <taxon>Bacillariophyceae</taxon>
        <taxon>Bacillariophycidae</taxon>
        <taxon>Bacillariales</taxon>
        <taxon>Bacillariaceae</taxon>
        <taxon>Cylindrotheca</taxon>
    </lineage>
</organism>
<dbReference type="Gene3D" id="3.80.10.10">
    <property type="entry name" value="Ribonuclease Inhibitor"/>
    <property type="match status" value="2"/>
</dbReference>
<dbReference type="PANTHER" id="PTHR24114">
    <property type="entry name" value="LEUCINE RICH REPEAT FAMILY PROTEIN"/>
    <property type="match status" value="1"/>
</dbReference>
<keyword evidence="2" id="KW-1185">Reference proteome</keyword>